<dbReference type="OMA" id="CMMISGP"/>
<organism evidence="1 2">
    <name type="scientific">Giardia intestinalis (strain P15)</name>
    <name type="common">Giardia lamblia</name>
    <dbReference type="NCBI Taxonomy" id="658858"/>
    <lineage>
        <taxon>Eukaryota</taxon>
        <taxon>Metamonada</taxon>
        <taxon>Diplomonadida</taxon>
        <taxon>Hexamitidae</taxon>
        <taxon>Giardiinae</taxon>
        <taxon>Giardia</taxon>
    </lineage>
</organism>
<gene>
    <name evidence="1" type="ORF">GLP15_1923</name>
</gene>
<reference evidence="1 2" key="1">
    <citation type="journal article" date="2010" name="BMC Genomics">
        <title>Genome analysis and comparative genomics of a Giardia intestinalis assemblage E isolate.</title>
        <authorList>
            <person name="Jerlstrom-Hultqvist J."/>
            <person name="Franzen O."/>
            <person name="Ankarklev J."/>
            <person name="Xu F."/>
            <person name="Nohynkova E."/>
            <person name="Andersson J.O."/>
            <person name="Svard S.G."/>
            <person name="Andersson B."/>
        </authorList>
    </citation>
    <scope>NUCLEOTIDE SEQUENCE [LARGE SCALE GENOMIC DNA]</scope>
    <source>
        <strain evidence="1 2">P15</strain>
    </source>
</reference>
<evidence type="ECO:0000313" key="1">
    <source>
        <dbReference type="EMBL" id="EFO62087.1"/>
    </source>
</evidence>
<name>E1F624_GIAIA</name>
<dbReference type="AlphaFoldDB" id="E1F624"/>
<accession>E1F624</accession>
<proteinExistence type="predicted"/>
<comment type="caution">
    <text evidence="1">The sequence shown here is derived from an EMBL/GenBank/DDBJ whole genome shotgun (WGS) entry which is preliminary data.</text>
</comment>
<dbReference type="Proteomes" id="UP000008974">
    <property type="component" value="Unassembled WGS sequence"/>
</dbReference>
<dbReference type="VEuPathDB" id="GiardiaDB:GLP15_1923"/>
<protein>
    <submittedName>
        <fullName evidence="1">Uncharacterized protein</fullName>
    </submittedName>
</protein>
<evidence type="ECO:0000313" key="2">
    <source>
        <dbReference type="Proteomes" id="UP000008974"/>
    </source>
</evidence>
<sequence>MQVLHNVLHVSTQRGNFWTTGNTTKVQAKGLRIKILMGCGSSHVADGVDHVMDDGVTYDKFEHFNVISSYGVKGGPSPKELCEEAINSIREKGHETAPQEVKDLLIKLAGADWSLISSGAYPFADVYVCARNNITVVSVVSLVDAPISCLPKYSPDAMVATAAGIVEAGDKSIGCVAPPKGLSCMMISGPKPKSLIIDLCSDVPQTEMSVELLEKYFSECDIDKEETSRTLLSLGASIATLVAEKGSDYVYKGELADRLKFLHHSPCNRVDCYLIENVSDKPVAVVGRVPVLGETTWPVYYAFNNDQCQLVYEPSREKTKNASKQFEMRGNLKPGQKILMGMVNAKLTLSAYDEVKIYHVSETA</sequence>
<dbReference type="EMBL" id="ACVC01000194">
    <property type="protein sequence ID" value="EFO62087.1"/>
    <property type="molecule type" value="Genomic_DNA"/>
</dbReference>
<dbReference type="OrthoDB" id="10249079at2759"/>